<feature type="domain" description="RRM" evidence="4">
    <location>
        <begin position="272"/>
        <end position="350"/>
    </location>
</feature>
<dbReference type="FunFam" id="3.30.70.330:FF:000309">
    <property type="entry name" value="RNA-binding protein 42"/>
    <property type="match status" value="1"/>
</dbReference>
<dbReference type="CDD" id="cd12383">
    <property type="entry name" value="RRM_RBM42"/>
    <property type="match status" value="1"/>
</dbReference>
<proteinExistence type="predicted"/>
<dbReference type="InterPro" id="IPR050825">
    <property type="entry name" value="RBM42_RBP45_47-like"/>
</dbReference>
<evidence type="ECO:0000313" key="6">
    <source>
        <dbReference type="Proteomes" id="UP000004995"/>
    </source>
</evidence>
<dbReference type="SUPFAM" id="SSF54928">
    <property type="entry name" value="RNA-binding domain, RBD"/>
    <property type="match status" value="1"/>
</dbReference>
<dbReference type="PROSITE" id="PS50102">
    <property type="entry name" value="RRM"/>
    <property type="match status" value="1"/>
</dbReference>
<dbReference type="InParanoid" id="K3YTC3"/>
<feature type="region of interest" description="Disordered" evidence="3">
    <location>
        <begin position="85"/>
        <end position="139"/>
    </location>
</feature>
<dbReference type="GO" id="GO:0003729">
    <property type="term" value="F:mRNA binding"/>
    <property type="evidence" value="ECO:0000318"/>
    <property type="project" value="GO_Central"/>
</dbReference>
<name>K3YTC3_SETIT</name>
<dbReference type="OMA" id="DATLMEW"/>
<dbReference type="PANTHER" id="PTHR47640">
    <property type="entry name" value="TRNA SELENOCYSTEINE 1-ASSOCIATED PROTEIN 1-RELATED-RELATED"/>
    <property type="match status" value="1"/>
</dbReference>
<dbReference type="HOGENOM" id="CLU_061677_0_0_1"/>
<evidence type="ECO:0000256" key="1">
    <source>
        <dbReference type="ARBA" id="ARBA00022884"/>
    </source>
</evidence>
<feature type="region of interest" description="Disordered" evidence="3">
    <location>
        <begin position="1"/>
        <end position="63"/>
    </location>
</feature>
<accession>K3YTC3</accession>
<keyword evidence="1 2" id="KW-0694">RNA-binding</keyword>
<organism evidence="5 6">
    <name type="scientific">Setaria italica</name>
    <name type="common">Foxtail millet</name>
    <name type="synonym">Panicum italicum</name>
    <dbReference type="NCBI Taxonomy" id="4555"/>
    <lineage>
        <taxon>Eukaryota</taxon>
        <taxon>Viridiplantae</taxon>
        <taxon>Streptophyta</taxon>
        <taxon>Embryophyta</taxon>
        <taxon>Tracheophyta</taxon>
        <taxon>Spermatophyta</taxon>
        <taxon>Magnoliopsida</taxon>
        <taxon>Liliopsida</taxon>
        <taxon>Poales</taxon>
        <taxon>Poaceae</taxon>
        <taxon>PACMAD clade</taxon>
        <taxon>Panicoideae</taxon>
        <taxon>Panicodae</taxon>
        <taxon>Paniceae</taxon>
        <taxon>Cenchrinae</taxon>
        <taxon>Setaria</taxon>
    </lineage>
</organism>
<evidence type="ECO:0000256" key="3">
    <source>
        <dbReference type="SAM" id="MobiDB-lite"/>
    </source>
</evidence>
<dbReference type="EMBL" id="AGNK02000440">
    <property type="status" value="NOT_ANNOTATED_CDS"/>
    <property type="molecule type" value="Genomic_DNA"/>
</dbReference>
<dbReference type="Gramene" id="KQL30554">
    <property type="protein sequence ID" value="KQL30554"/>
    <property type="gene ID" value="SETIT_017518mg"/>
</dbReference>
<dbReference type="SMART" id="SM00360">
    <property type="entry name" value="RRM"/>
    <property type="match status" value="1"/>
</dbReference>
<dbReference type="PANTHER" id="PTHR47640:SF21">
    <property type="entry name" value="RNA-BINDING (RRM_RBD_RNP MOTIFS) FAMILY PROTEIN"/>
    <property type="match status" value="1"/>
</dbReference>
<dbReference type="AlphaFoldDB" id="K3YTC3"/>
<dbReference type="Pfam" id="PF00076">
    <property type="entry name" value="RRM_1"/>
    <property type="match status" value="1"/>
</dbReference>
<dbReference type="Gene3D" id="3.30.70.330">
    <property type="match status" value="1"/>
</dbReference>
<dbReference type="InterPro" id="IPR035979">
    <property type="entry name" value="RBD_domain_sf"/>
</dbReference>
<dbReference type="eggNOG" id="KOG0226">
    <property type="taxonomic scope" value="Eukaryota"/>
</dbReference>
<dbReference type="InterPro" id="IPR012677">
    <property type="entry name" value="Nucleotide-bd_a/b_plait_sf"/>
</dbReference>
<reference evidence="5" key="2">
    <citation type="submission" date="2018-08" db="UniProtKB">
        <authorList>
            <consortium name="EnsemblPlants"/>
        </authorList>
    </citation>
    <scope>IDENTIFICATION</scope>
    <source>
        <strain evidence="5">Yugu1</strain>
    </source>
</reference>
<dbReference type="EnsemblPlants" id="KQL30554">
    <property type="protein sequence ID" value="KQL30554"/>
    <property type="gene ID" value="SETIT_017518mg"/>
</dbReference>
<feature type="compositionally biased region" description="Low complexity" evidence="3">
    <location>
        <begin position="126"/>
        <end position="139"/>
    </location>
</feature>
<reference evidence="6" key="1">
    <citation type="journal article" date="2012" name="Nat. Biotechnol.">
        <title>Reference genome sequence of the model plant Setaria.</title>
        <authorList>
            <person name="Bennetzen J.L."/>
            <person name="Schmutz J."/>
            <person name="Wang H."/>
            <person name="Percifield R."/>
            <person name="Hawkins J."/>
            <person name="Pontaroli A.C."/>
            <person name="Estep M."/>
            <person name="Feng L."/>
            <person name="Vaughn J.N."/>
            <person name="Grimwood J."/>
            <person name="Jenkins J."/>
            <person name="Barry K."/>
            <person name="Lindquist E."/>
            <person name="Hellsten U."/>
            <person name="Deshpande S."/>
            <person name="Wang X."/>
            <person name="Wu X."/>
            <person name="Mitros T."/>
            <person name="Triplett J."/>
            <person name="Yang X."/>
            <person name="Ye C.Y."/>
            <person name="Mauro-Herrera M."/>
            <person name="Wang L."/>
            <person name="Li P."/>
            <person name="Sharma M."/>
            <person name="Sharma R."/>
            <person name="Ronald P.C."/>
            <person name="Panaud O."/>
            <person name="Kellogg E.A."/>
            <person name="Brutnell T.P."/>
            <person name="Doust A.N."/>
            <person name="Tuskan G.A."/>
            <person name="Rokhsar D."/>
            <person name="Devos K.M."/>
        </authorList>
    </citation>
    <scope>NUCLEOTIDE SEQUENCE [LARGE SCALE GENOMIC DNA]</scope>
    <source>
        <strain evidence="6">cv. Yugu1</strain>
    </source>
</reference>
<keyword evidence="6" id="KW-1185">Reference proteome</keyword>
<evidence type="ECO:0000313" key="5">
    <source>
        <dbReference type="EnsemblPlants" id="KQL30554"/>
    </source>
</evidence>
<dbReference type="STRING" id="4555.K3YTC3"/>
<evidence type="ECO:0000259" key="4">
    <source>
        <dbReference type="PROSITE" id="PS50102"/>
    </source>
</evidence>
<dbReference type="InterPro" id="IPR000504">
    <property type="entry name" value="RRM_dom"/>
</dbReference>
<dbReference type="InterPro" id="IPR034215">
    <property type="entry name" value="RBM42_RRM"/>
</dbReference>
<dbReference type="Proteomes" id="UP000004995">
    <property type="component" value="Unassembled WGS sequence"/>
</dbReference>
<protein>
    <recommendedName>
        <fullName evidence="4">RRM domain-containing protein</fullName>
    </recommendedName>
</protein>
<evidence type="ECO:0000256" key="2">
    <source>
        <dbReference type="PROSITE-ProRule" id="PRU00176"/>
    </source>
</evidence>
<sequence length="380" mass="41371">MLRASVLRGCSSNESGRWRGRRTPKRTEEEKRRKRGERAGQLQTAARHGLPPPELGPAAVDFAPNHVSLGPQAHIPFVHNAPDASRAFHTLPSGPHKTHRQEAAESANPSTSRHLPGFPAQRSGDPASPGATPPLSTAAPPAIVMSTQSISPASASAQFTYHAAAAAAATTPSYFPVPFHLQNPQYAAWHAATAAAPAYNAVYPMPQVQQAQHLFQKDSKIISPEALATVKAAIANSEKDKKVEAAKKAVPRKAAGQSWEDPTLADWPENDFRLFCGDLGNEVNDDILTKAFSKYPSFNMARVIRDKWTGKTKGYGFVSFANASDLAAALKEMNGKYVGNRPIKLRKSTWKSRIDFEALEKGKTRPQKKIKLQKRSVLHK</sequence>